<dbReference type="GO" id="GO:0006366">
    <property type="term" value="P:transcription by RNA polymerase II"/>
    <property type="evidence" value="ECO:0007669"/>
    <property type="project" value="TreeGrafter"/>
</dbReference>
<proteinExistence type="inferred from homology"/>
<protein>
    <recommendedName>
        <fullName evidence="3">DNA-directed RNA polymerase subunit omega</fullName>
        <ecNumber evidence="2">2.7.7.6</ecNumber>
    </recommendedName>
    <alternativeName>
        <fullName evidence="6">Transcriptase subunit omega</fullName>
    </alternativeName>
</protein>
<dbReference type="GO" id="GO:0000428">
    <property type="term" value="C:DNA-directed RNA polymerase complex"/>
    <property type="evidence" value="ECO:0007669"/>
    <property type="project" value="UniProtKB-KW"/>
</dbReference>
<dbReference type="InterPro" id="IPR006110">
    <property type="entry name" value="Pol_omega/Rpo6/RPB6"/>
</dbReference>
<evidence type="ECO:0000256" key="2">
    <source>
        <dbReference type="ARBA" id="ARBA00012418"/>
    </source>
</evidence>
<evidence type="ECO:0000256" key="5">
    <source>
        <dbReference type="ARBA" id="ARBA00023163"/>
    </source>
</evidence>
<dbReference type="GO" id="GO:0003677">
    <property type="term" value="F:DNA binding"/>
    <property type="evidence" value="ECO:0007669"/>
    <property type="project" value="InterPro"/>
</dbReference>
<comment type="similarity">
    <text evidence="1">Belongs to the RNA polymerase subunit omega family.</text>
</comment>
<evidence type="ECO:0000256" key="4">
    <source>
        <dbReference type="ARBA" id="ARBA00022478"/>
    </source>
</evidence>
<dbReference type="Gene3D" id="3.90.940.10">
    <property type="match status" value="1"/>
</dbReference>
<dbReference type="AlphaFoldDB" id="A0A1G2HJR8"/>
<dbReference type="Proteomes" id="UP000178991">
    <property type="component" value="Unassembled WGS sequence"/>
</dbReference>
<dbReference type="EC" id="2.7.7.6" evidence="2"/>
<dbReference type="PANTHER" id="PTHR47227">
    <property type="entry name" value="DNA-DIRECTED RNA POLYMERASE SUBUNIT K"/>
    <property type="match status" value="1"/>
</dbReference>
<keyword evidence="5" id="KW-0804">Transcription</keyword>
<gene>
    <name evidence="8" type="ORF">A2639_00510</name>
</gene>
<dbReference type="Pfam" id="PF01192">
    <property type="entry name" value="RNA_pol_Rpb6"/>
    <property type="match status" value="1"/>
</dbReference>
<dbReference type="GO" id="GO:0042797">
    <property type="term" value="P:tRNA transcription by RNA polymerase III"/>
    <property type="evidence" value="ECO:0007669"/>
    <property type="project" value="TreeGrafter"/>
</dbReference>
<evidence type="ECO:0000256" key="3">
    <source>
        <dbReference type="ARBA" id="ARBA00013725"/>
    </source>
</evidence>
<dbReference type="InterPro" id="IPR020708">
    <property type="entry name" value="DNA-dir_RNA_polK_14-18kDa_CS"/>
</dbReference>
<evidence type="ECO:0000313" key="9">
    <source>
        <dbReference type="Proteomes" id="UP000178991"/>
    </source>
</evidence>
<keyword evidence="4" id="KW-0240">DNA-directed RNA polymerase</keyword>
<organism evidence="8 9">
    <name type="scientific">Candidatus Staskawiczbacteria bacterium RIFCSPHIGHO2_01_FULL_34_27</name>
    <dbReference type="NCBI Taxonomy" id="1802199"/>
    <lineage>
        <taxon>Bacteria</taxon>
        <taxon>Candidatus Staskawicziibacteriota</taxon>
    </lineage>
</organism>
<dbReference type="PROSITE" id="PS01111">
    <property type="entry name" value="RNA_POL_K_14KD"/>
    <property type="match status" value="1"/>
</dbReference>
<reference evidence="8 9" key="1">
    <citation type="journal article" date="2016" name="Nat. Commun.">
        <title>Thousands of microbial genomes shed light on interconnected biogeochemical processes in an aquifer system.</title>
        <authorList>
            <person name="Anantharaman K."/>
            <person name="Brown C.T."/>
            <person name="Hug L.A."/>
            <person name="Sharon I."/>
            <person name="Castelle C.J."/>
            <person name="Probst A.J."/>
            <person name="Thomas B.C."/>
            <person name="Singh A."/>
            <person name="Wilkins M.J."/>
            <person name="Karaoz U."/>
            <person name="Brodie E.L."/>
            <person name="Williams K.H."/>
            <person name="Hubbard S.S."/>
            <person name="Banfield J.F."/>
        </authorList>
    </citation>
    <scope>NUCLEOTIDE SEQUENCE [LARGE SCALE GENOMIC DNA]</scope>
</reference>
<dbReference type="NCBIfam" id="NF002208">
    <property type="entry name" value="PRK01099.1-3"/>
    <property type="match status" value="1"/>
</dbReference>
<accession>A0A1G2HJR8</accession>
<dbReference type="EMBL" id="MHOL01000019">
    <property type="protein sequence ID" value="OGZ62550.1"/>
    <property type="molecule type" value="Genomic_DNA"/>
</dbReference>
<dbReference type="InterPro" id="IPR006111">
    <property type="entry name" value="Rpo6/Rpb6"/>
</dbReference>
<dbReference type="PANTHER" id="PTHR47227:SF5">
    <property type="entry name" value="DNA-DIRECTED RNA POLYMERASES I, II, AND III SUBUNIT RPABC2"/>
    <property type="match status" value="1"/>
</dbReference>
<dbReference type="GO" id="GO:0006360">
    <property type="term" value="P:transcription by RNA polymerase I"/>
    <property type="evidence" value="ECO:0007669"/>
    <property type="project" value="TreeGrafter"/>
</dbReference>
<name>A0A1G2HJR8_9BACT</name>
<evidence type="ECO:0000256" key="7">
    <source>
        <dbReference type="ARBA" id="ARBA00048552"/>
    </source>
</evidence>
<dbReference type="HAMAP" id="MF_00192">
    <property type="entry name" value="RNApol_arch_Rpo6"/>
    <property type="match status" value="1"/>
</dbReference>
<evidence type="ECO:0000313" key="8">
    <source>
        <dbReference type="EMBL" id="OGZ62550.1"/>
    </source>
</evidence>
<comment type="caution">
    <text evidence="8">The sequence shown here is derived from an EMBL/GenBank/DDBJ whole genome shotgun (WGS) entry which is preliminary data.</text>
</comment>
<dbReference type="SUPFAM" id="SSF63562">
    <property type="entry name" value="RPB6/omega subunit-like"/>
    <property type="match status" value="1"/>
</dbReference>
<evidence type="ECO:0000256" key="1">
    <source>
        <dbReference type="ARBA" id="ARBA00006711"/>
    </source>
</evidence>
<sequence>MTNKQEFTKYERARILGARALQIAMNAPLLVKIEKEELEKIKYDPLKIAEIELDSGILPISVRKPMPSKKEDKLKRVKEGKIDDKKIKEKENETEEEIAVEGEIMELATPEDEVTEEVENEGDED</sequence>
<dbReference type="GO" id="GO:0003899">
    <property type="term" value="F:DNA-directed RNA polymerase activity"/>
    <property type="evidence" value="ECO:0007669"/>
    <property type="project" value="UniProtKB-EC"/>
</dbReference>
<dbReference type="InterPro" id="IPR036161">
    <property type="entry name" value="RPB6/omega-like_sf"/>
</dbReference>
<comment type="catalytic activity">
    <reaction evidence="7">
        <text>RNA(n) + a ribonucleoside 5'-triphosphate = RNA(n+1) + diphosphate</text>
        <dbReference type="Rhea" id="RHEA:21248"/>
        <dbReference type="Rhea" id="RHEA-COMP:14527"/>
        <dbReference type="Rhea" id="RHEA-COMP:17342"/>
        <dbReference type="ChEBI" id="CHEBI:33019"/>
        <dbReference type="ChEBI" id="CHEBI:61557"/>
        <dbReference type="ChEBI" id="CHEBI:140395"/>
        <dbReference type="EC" id="2.7.7.6"/>
    </reaction>
</comment>
<evidence type="ECO:0000256" key="6">
    <source>
        <dbReference type="ARBA" id="ARBA00029924"/>
    </source>
</evidence>